<gene>
    <name evidence="2" type="ORF">HMPREF0654_06170</name>
</gene>
<reference evidence="2 3" key="1">
    <citation type="submission" date="2014-07" db="EMBL/GenBank/DDBJ databases">
        <authorList>
            <person name="McCorrison J."/>
            <person name="Sanka R."/>
            <person name="Torralba M."/>
            <person name="Gillis M."/>
            <person name="Haft D.H."/>
            <person name="Methe B."/>
            <person name="Sutton G."/>
            <person name="Nelson K.E."/>
        </authorList>
    </citation>
    <scope>NUCLEOTIDE SEQUENCE [LARGE SCALE GENOMIC DNA]</scope>
    <source>
        <strain evidence="2 3">DNF00882</strain>
    </source>
</reference>
<dbReference type="SUPFAM" id="SSF51735">
    <property type="entry name" value="NAD(P)-binding Rossmann-fold domains"/>
    <property type="match status" value="1"/>
</dbReference>
<protein>
    <submittedName>
        <fullName evidence="2">Dehydratase</fullName>
    </submittedName>
</protein>
<dbReference type="EMBL" id="JRNR01000054">
    <property type="protein sequence ID" value="KGF49248.1"/>
    <property type="molecule type" value="Genomic_DNA"/>
</dbReference>
<dbReference type="Pfam" id="PF01370">
    <property type="entry name" value="Epimerase"/>
    <property type="match status" value="1"/>
</dbReference>
<dbReference type="Proteomes" id="UP000029538">
    <property type="component" value="Unassembled WGS sequence"/>
</dbReference>
<evidence type="ECO:0000313" key="2">
    <source>
        <dbReference type="EMBL" id="KGF49248.1"/>
    </source>
</evidence>
<evidence type="ECO:0000313" key="3">
    <source>
        <dbReference type="Proteomes" id="UP000029538"/>
    </source>
</evidence>
<dbReference type="InterPro" id="IPR036291">
    <property type="entry name" value="NAD(P)-bd_dom_sf"/>
</dbReference>
<name>A0A096AQ84_9BACT</name>
<comment type="caution">
    <text evidence="2">The sequence shown here is derived from an EMBL/GenBank/DDBJ whole genome shotgun (WGS) entry which is preliminary data.</text>
</comment>
<proteinExistence type="predicted"/>
<organism evidence="2 3">
    <name type="scientific">Prevotella disiens DNF00882</name>
    <dbReference type="NCBI Taxonomy" id="1401075"/>
    <lineage>
        <taxon>Bacteria</taxon>
        <taxon>Pseudomonadati</taxon>
        <taxon>Bacteroidota</taxon>
        <taxon>Bacteroidia</taxon>
        <taxon>Bacteroidales</taxon>
        <taxon>Prevotellaceae</taxon>
        <taxon>Prevotella</taxon>
    </lineage>
</organism>
<evidence type="ECO:0000259" key="1">
    <source>
        <dbReference type="Pfam" id="PF01370"/>
    </source>
</evidence>
<dbReference type="InterPro" id="IPR001509">
    <property type="entry name" value="Epimerase_deHydtase"/>
</dbReference>
<dbReference type="InterPro" id="IPR050177">
    <property type="entry name" value="Lipid_A_modif_metabolic_enz"/>
</dbReference>
<dbReference type="AlphaFoldDB" id="A0A096AQ84"/>
<dbReference type="RefSeq" id="WP_036883260.1">
    <property type="nucleotide sequence ID" value="NZ_JRNR01000054.1"/>
</dbReference>
<accession>A0A096AQ84</accession>
<dbReference type="PANTHER" id="PTHR43245">
    <property type="entry name" value="BIFUNCTIONAL POLYMYXIN RESISTANCE PROTEIN ARNA"/>
    <property type="match status" value="1"/>
</dbReference>
<dbReference type="Gene3D" id="3.40.50.720">
    <property type="entry name" value="NAD(P)-binding Rossmann-like Domain"/>
    <property type="match status" value="1"/>
</dbReference>
<sequence>MKILVTGATGFVGENLKPYLEEKGHIIYTLGRSDKYTWKDLSAKNIPEVDAIIHLAGKAHDLKKVAGNDIYFKVNRDLTMEIYNYFLASKTQKFIFFSSVKAAADFLDNDILTEDVNPNPVGSYGKSKQEAEKYILSNLSSDKEVYILRPCMMHGPKNKGNLNLLYKVVSKNIPWPLGKFDNKRSFASISNVCYIVNALLEKKIESGIYNVSDDAAISTNELIKIICKACNKKSHILFLSKWLISSIAKIGDYIHLPLNTERLTKLTENYVVSNQKIRKALGISKLPFSTKEGLTTTIRSFQNKE</sequence>
<feature type="domain" description="NAD-dependent epimerase/dehydratase" evidence="1">
    <location>
        <begin position="3"/>
        <end position="211"/>
    </location>
</feature>